<evidence type="ECO:0000256" key="9">
    <source>
        <dbReference type="ARBA" id="ARBA00023310"/>
    </source>
</evidence>
<protein>
    <recommendedName>
        <fullName evidence="3">ATP synthase subunit gamma, mitochondrial</fullName>
    </recommendedName>
    <alternativeName>
        <fullName evidence="10">F-ATPase gamma subunit</fullName>
    </alternativeName>
</protein>
<keyword evidence="7" id="KW-0472">Membrane</keyword>
<evidence type="ECO:0000313" key="11">
    <source>
        <dbReference type="EMBL" id="KAJ8599640.1"/>
    </source>
</evidence>
<dbReference type="EMBL" id="JAQMWT010000551">
    <property type="protein sequence ID" value="KAJ8599640.1"/>
    <property type="molecule type" value="Genomic_DNA"/>
</dbReference>
<evidence type="ECO:0000256" key="7">
    <source>
        <dbReference type="ARBA" id="ARBA00023136"/>
    </source>
</evidence>
<evidence type="ECO:0000256" key="4">
    <source>
        <dbReference type="ARBA" id="ARBA00022448"/>
    </source>
</evidence>
<keyword evidence="12" id="KW-1185">Reference proteome</keyword>
<evidence type="ECO:0000256" key="5">
    <source>
        <dbReference type="ARBA" id="ARBA00022781"/>
    </source>
</evidence>
<dbReference type="PANTHER" id="PTHR11693">
    <property type="entry name" value="ATP SYNTHASE GAMMA CHAIN"/>
    <property type="match status" value="1"/>
</dbReference>
<dbReference type="GO" id="GO:0046933">
    <property type="term" value="F:proton-transporting ATP synthase activity, rotational mechanism"/>
    <property type="evidence" value="ECO:0007669"/>
    <property type="project" value="InterPro"/>
</dbReference>
<gene>
    <name evidence="11" type="ORF">CTAYLR_005420</name>
</gene>
<comment type="similarity">
    <text evidence="2">Belongs to the ATPase gamma chain family.</text>
</comment>
<reference evidence="11" key="1">
    <citation type="submission" date="2023-01" db="EMBL/GenBank/DDBJ databases">
        <title>Metagenome sequencing of chrysophaentin producing Chrysophaeum taylorii.</title>
        <authorList>
            <person name="Davison J."/>
            <person name="Bewley C."/>
        </authorList>
    </citation>
    <scope>NUCLEOTIDE SEQUENCE</scope>
    <source>
        <strain evidence="11">NIES-1699</strain>
    </source>
</reference>
<dbReference type="NCBIfam" id="TIGR01146">
    <property type="entry name" value="ATPsyn_F1gamma"/>
    <property type="match status" value="1"/>
</dbReference>
<organism evidence="11 12">
    <name type="scientific">Chrysophaeum taylorii</name>
    <dbReference type="NCBI Taxonomy" id="2483200"/>
    <lineage>
        <taxon>Eukaryota</taxon>
        <taxon>Sar</taxon>
        <taxon>Stramenopiles</taxon>
        <taxon>Ochrophyta</taxon>
        <taxon>Pelagophyceae</taxon>
        <taxon>Pelagomonadales</taxon>
        <taxon>Pelagomonadaceae</taxon>
        <taxon>Chrysophaeum</taxon>
    </lineage>
</organism>
<evidence type="ECO:0000313" key="12">
    <source>
        <dbReference type="Proteomes" id="UP001230188"/>
    </source>
</evidence>
<dbReference type="Gene3D" id="3.40.1380.10">
    <property type="match status" value="1"/>
</dbReference>
<dbReference type="Gene3D" id="1.10.287.80">
    <property type="entry name" value="ATP synthase, gamma subunit, helix hairpin domain"/>
    <property type="match status" value="1"/>
</dbReference>
<sequence length="288" mass="31273">MRRIARRTFATEKEIAMRISATKNIKKITSSMKMVSASKLRGDQNRLDAAKHFSAWTSTLGAPSTPFESLKSIDGLAPGKNVVVAITSDKGLCGGVHSAVCRGVRSLVNAFSDADIAVIAVGEKGRTQLRRMVGPKLDVALTDLSMPFSFALAAQIAEKAFEHENVGAILVAYNQFKSAISYIPTLTTITPFTLAGENETLQTYDFDPPEAKDTVLDNLYEYYVAAEIFYGLCEAATSEQSSRMQAMENASKNAGELIDKLTLLYNRARQARITTELIEIISGASALD</sequence>
<keyword evidence="6" id="KW-0406">Ion transport</keyword>
<dbReference type="Pfam" id="PF00231">
    <property type="entry name" value="ATP-synt"/>
    <property type="match status" value="1"/>
</dbReference>
<comment type="caution">
    <text evidence="11">The sequence shown here is derived from an EMBL/GenBank/DDBJ whole genome shotgun (WGS) entry which is preliminary data.</text>
</comment>
<dbReference type="FunFam" id="1.10.287.80:FF:000001">
    <property type="entry name" value="ATP synthase gamma chain"/>
    <property type="match status" value="1"/>
</dbReference>
<dbReference type="InterPro" id="IPR035968">
    <property type="entry name" value="ATP_synth_F1_ATPase_gsu"/>
</dbReference>
<dbReference type="PANTHER" id="PTHR11693:SF22">
    <property type="entry name" value="ATP SYNTHASE SUBUNIT GAMMA, MITOCHONDRIAL"/>
    <property type="match status" value="1"/>
</dbReference>
<dbReference type="SUPFAM" id="SSF52943">
    <property type="entry name" value="ATP synthase (F1-ATPase), gamma subunit"/>
    <property type="match status" value="1"/>
</dbReference>
<name>A0AAD7XKN1_9STRA</name>
<dbReference type="InterPro" id="IPR023632">
    <property type="entry name" value="ATP_synth_F1_gsu_CS"/>
</dbReference>
<evidence type="ECO:0000256" key="2">
    <source>
        <dbReference type="ARBA" id="ARBA00007681"/>
    </source>
</evidence>
<dbReference type="CDD" id="cd12151">
    <property type="entry name" value="F1-ATPase_gamma"/>
    <property type="match status" value="1"/>
</dbReference>
<dbReference type="InterPro" id="IPR000131">
    <property type="entry name" value="ATP_synth_F1_gsu"/>
</dbReference>
<dbReference type="PROSITE" id="PS00153">
    <property type="entry name" value="ATPASE_GAMMA"/>
    <property type="match status" value="1"/>
</dbReference>
<evidence type="ECO:0000256" key="1">
    <source>
        <dbReference type="ARBA" id="ARBA00004170"/>
    </source>
</evidence>
<keyword evidence="4" id="KW-0813">Transport</keyword>
<keyword evidence="9" id="KW-0066">ATP synthesis</keyword>
<keyword evidence="5" id="KW-0375">Hydrogen ion transport</keyword>
<evidence type="ECO:0000256" key="8">
    <source>
        <dbReference type="ARBA" id="ARBA00023196"/>
    </source>
</evidence>
<accession>A0AAD7XKN1</accession>
<dbReference type="GO" id="GO:0045259">
    <property type="term" value="C:proton-transporting ATP synthase complex"/>
    <property type="evidence" value="ECO:0007669"/>
    <property type="project" value="UniProtKB-KW"/>
</dbReference>
<proteinExistence type="inferred from homology"/>
<comment type="subcellular location">
    <subcellularLocation>
        <location evidence="1">Membrane</location>
        <topology evidence="1">Peripheral membrane protein</topology>
    </subcellularLocation>
</comment>
<evidence type="ECO:0000256" key="10">
    <source>
        <dbReference type="ARBA" id="ARBA00031066"/>
    </source>
</evidence>
<keyword evidence="8" id="KW-0139">CF(1)</keyword>
<dbReference type="GO" id="GO:0005739">
    <property type="term" value="C:mitochondrion"/>
    <property type="evidence" value="ECO:0007669"/>
    <property type="project" value="UniProtKB-ARBA"/>
</dbReference>
<dbReference type="HAMAP" id="MF_00815">
    <property type="entry name" value="ATP_synth_gamma_bact"/>
    <property type="match status" value="1"/>
</dbReference>
<dbReference type="PRINTS" id="PR00126">
    <property type="entry name" value="ATPASEGAMMA"/>
</dbReference>
<evidence type="ECO:0000256" key="3">
    <source>
        <dbReference type="ARBA" id="ARBA00020843"/>
    </source>
</evidence>
<evidence type="ECO:0000256" key="6">
    <source>
        <dbReference type="ARBA" id="ARBA00023065"/>
    </source>
</evidence>
<dbReference type="PIRSF" id="PIRSF039089">
    <property type="entry name" value="ATP_synthase_gamma"/>
    <property type="match status" value="1"/>
</dbReference>
<dbReference type="Proteomes" id="UP001230188">
    <property type="component" value="Unassembled WGS sequence"/>
</dbReference>
<dbReference type="AlphaFoldDB" id="A0AAD7XKN1"/>